<dbReference type="SMART" id="SM00547">
    <property type="entry name" value="ZnF_RBZ"/>
    <property type="match status" value="1"/>
</dbReference>
<dbReference type="GO" id="GO:0005634">
    <property type="term" value="C:nucleus"/>
    <property type="evidence" value="ECO:0007669"/>
    <property type="project" value="UniProtKB-SubCell"/>
</dbReference>
<dbReference type="SMART" id="SM00360">
    <property type="entry name" value="RRM"/>
    <property type="match status" value="2"/>
</dbReference>
<evidence type="ECO:0000256" key="7">
    <source>
        <dbReference type="ARBA" id="ARBA00023242"/>
    </source>
</evidence>
<evidence type="ECO:0000256" key="3">
    <source>
        <dbReference type="ARBA" id="ARBA00022737"/>
    </source>
</evidence>
<keyword evidence="5" id="KW-0862">Zinc</keyword>
<dbReference type="EMBL" id="KQ030522">
    <property type="protein sequence ID" value="KJZ74813.1"/>
    <property type="molecule type" value="Genomic_DNA"/>
</dbReference>
<reference evidence="12 13" key="1">
    <citation type="journal article" date="2014" name="Genome Biol. Evol.">
        <title>Comparative genomics and transcriptomics analyses reveal divergent lifestyle features of nematode endoparasitic fungus Hirsutella minnesotensis.</title>
        <authorList>
            <person name="Lai Y."/>
            <person name="Liu K."/>
            <person name="Zhang X."/>
            <person name="Zhang X."/>
            <person name="Li K."/>
            <person name="Wang N."/>
            <person name="Shu C."/>
            <person name="Wu Y."/>
            <person name="Wang C."/>
            <person name="Bushley K.E."/>
            <person name="Xiang M."/>
            <person name="Liu X."/>
        </authorList>
    </citation>
    <scope>NUCLEOTIDE SEQUENCE [LARGE SCALE GENOMIC DNA]</scope>
    <source>
        <strain evidence="12 13">3608</strain>
    </source>
</reference>
<dbReference type="PROSITE" id="PS50199">
    <property type="entry name" value="ZF_RANBP2_2"/>
    <property type="match status" value="1"/>
</dbReference>
<evidence type="ECO:0000259" key="10">
    <source>
        <dbReference type="PROSITE" id="PS50174"/>
    </source>
</evidence>
<dbReference type="PROSITE" id="PS00028">
    <property type="entry name" value="ZINC_FINGER_C2H2_1"/>
    <property type="match status" value="1"/>
</dbReference>
<keyword evidence="3" id="KW-0677">Repeat</keyword>
<dbReference type="PROSITE" id="PS50174">
    <property type="entry name" value="G_PATCH"/>
    <property type="match status" value="1"/>
</dbReference>
<evidence type="ECO:0000313" key="13">
    <source>
        <dbReference type="Proteomes" id="UP000054481"/>
    </source>
</evidence>
<feature type="compositionally biased region" description="Basic and acidic residues" evidence="9">
    <location>
        <begin position="591"/>
        <end position="610"/>
    </location>
</feature>
<feature type="domain" description="G-patch" evidence="10">
    <location>
        <begin position="638"/>
        <end position="684"/>
    </location>
</feature>
<dbReference type="InterPro" id="IPR001876">
    <property type="entry name" value="Znf_RanBP2"/>
</dbReference>
<dbReference type="Gene3D" id="4.10.1060.10">
    <property type="entry name" value="Zinc finger, RanBP2-type"/>
    <property type="match status" value="1"/>
</dbReference>
<proteinExistence type="predicted"/>
<dbReference type="InterPro" id="IPR000467">
    <property type="entry name" value="G_patch_dom"/>
</dbReference>
<feature type="region of interest" description="Disordered" evidence="9">
    <location>
        <begin position="1"/>
        <end position="109"/>
    </location>
</feature>
<evidence type="ECO:0000313" key="12">
    <source>
        <dbReference type="EMBL" id="KJZ74813.1"/>
    </source>
</evidence>
<dbReference type="PANTHER" id="PTHR13948">
    <property type="entry name" value="RNA-BINDING PROTEIN"/>
    <property type="match status" value="1"/>
</dbReference>
<evidence type="ECO:0000259" key="11">
    <source>
        <dbReference type="PROSITE" id="PS50199"/>
    </source>
</evidence>
<dbReference type="SUPFAM" id="SSF90209">
    <property type="entry name" value="Ran binding protein zinc finger-like"/>
    <property type="match status" value="1"/>
</dbReference>
<feature type="domain" description="RanBP2-type" evidence="11">
    <location>
        <begin position="213"/>
        <end position="242"/>
    </location>
</feature>
<protein>
    <recommendedName>
        <fullName evidence="14">RNA-binding protein</fullName>
    </recommendedName>
</protein>
<dbReference type="PROSITE" id="PS01358">
    <property type="entry name" value="ZF_RANBP2_1"/>
    <property type="match status" value="1"/>
</dbReference>
<keyword evidence="7" id="KW-0539">Nucleus</keyword>
<accession>A0A0F7ZUG3</accession>
<evidence type="ECO:0000256" key="8">
    <source>
        <dbReference type="PROSITE-ProRule" id="PRU00322"/>
    </source>
</evidence>
<evidence type="ECO:0000256" key="2">
    <source>
        <dbReference type="ARBA" id="ARBA00022723"/>
    </source>
</evidence>
<keyword evidence="4 8" id="KW-0863">Zinc-finger</keyword>
<dbReference type="OrthoDB" id="29221at2759"/>
<dbReference type="PANTHER" id="PTHR13948:SF3">
    <property type="entry name" value="FI21118P1"/>
    <property type="match status" value="1"/>
</dbReference>
<dbReference type="InterPro" id="IPR036443">
    <property type="entry name" value="Znf_RanBP2_sf"/>
</dbReference>
<evidence type="ECO:0000256" key="1">
    <source>
        <dbReference type="ARBA" id="ARBA00004123"/>
    </source>
</evidence>
<dbReference type="SMART" id="SM00443">
    <property type="entry name" value="G_patch"/>
    <property type="match status" value="1"/>
</dbReference>
<keyword evidence="13" id="KW-1185">Reference proteome</keyword>
<feature type="region of interest" description="Disordered" evidence="9">
    <location>
        <begin position="415"/>
        <end position="527"/>
    </location>
</feature>
<keyword evidence="6" id="KW-0694">RNA-binding</keyword>
<dbReference type="AlphaFoldDB" id="A0A0F7ZUG3"/>
<evidence type="ECO:0000256" key="5">
    <source>
        <dbReference type="ARBA" id="ARBA00022833"/>
    </source>
</evidence>
<feature type="compositionally biased region" description="Basic and acidic residues" evidence="9">
    <location>
        <begin position="622"/>
        <end position="635"/>
    </location>
</feature>
<feature type="compositionally biased region" description="Basic and acidic residues" evidence="9">
    <location>
        <begin position="570"/>
        <end position="581"/>
    </location>
</feature>
<feature type="compositionally biased region" description="Basic and acidic residues" evidence="9">
    <location>
        <begin position="423"/>
        <end position="441"/>
    </location>
</feature>
<feature type="region of interest" description="Disordered" evidence="9">
    <location>
        <begin position="570"/>
        <end position="635"/>
    </location>
</feature>
<organism evidence="12 13">
    <name type="scientific">Hirsutella minnesotensis 3608</name>
    <dbReference type="NCBI Taxonomy" id="1043627"/>
    <lineage>
        <taxon>Eukaryota</taxon>
        <taxon>Fungi</taxon>
        <taxon>Dikarya</taxon>
        <taxon>Ascomycota</taxon>
        <taxon>Pezizomycotina</taxon>
        <taxon>Sordariomycetes</taxon>
        <taxon>Hypocreomycetidae</taxon>
        <taxon>Hypocreales</taxon>
        <taxon>Ophiocordycipitaceae</taxon>
        <taxon>Hirsutella</taxon>
    </lineage>
</organism>
<dbReference type="GO" id="GO:0003723">
    <property type="term" value="F:RNA binding"/>
    <property type="evidence" value="ECO:0007669"/>
    <property type="project" value="UniProtKB-KW"/>
</dbReference>
<dbReference type="InterPro" id="IPR000504">
    <property type="entry name" value="RRM_dom"/>
</dbReference>
<comment type="subcellular location">
    <subcellularLocation>
        <location evidence="1">Nucleus</location>
    </subcellularLocation>
</comment>
<dbReference type="InterPro" id="IPR013087">
    <property type="entry name" value="Znf_C2H2_type"/>
</dbReference>
<dbReference type="GO" id="GO:0000398">
    <property type="term" value="P:mRNA splicing, via spliceosome"/>
    <property type="evidence" value="ECO:0007669"/>
    <property type="project" value="TreeGrafter"/>
</dbReference>
<sequence>MGRSRSYEDRGWSRDARHSPTRVGDSHRSRYKPLDERDYQDMYDDPHTGEDDGRSSRSRTGDWEGSLRGDDHRQRHADDGTEGYSPDSGRYTRSRSHSRTREAGKPTDTVMLEGLPFGISTSSLREALFRSSIAGELSGFDVRVTSSRGNCRAFVQFSEVDCAISFVQEHFPKLHLQLPHFTDDVPDGKLSVYIHYARSQTEVDTVHGPPSTSHGDWSCASCGFTNFASRTKCKKCSSITPALQGLLGRTGAADLGREVDKVGQILVVFPLPPNSDEEMLAREMKRLELVKSDKPKDGTFKLKSTAPSVDGAGYGAPQGSLHRVFLMRDIDAGYNYRYGFVEFWNIPAAIAALKKVQMTRSFQIAGTPVTIGSIHSGVFIPELRPITPEVERVSFVPLASTVRVKYRDPTLYPSAKVITPEPPAKEEAAKAAEEAKPDPQKPKKRKADATMSEPASKKPPVMAAQMAAWTRRHEEIRGKNSTSTDGALGDATDDDKRPAPMKFAISGNFGSTKSVTPAGPTTVDGDAEVQPNAETAALSFIDRERLMCLICMMRYKSVADIDIHEKSTNHTRAMQDDDKVKAATARVQRRQKQDTNQYRDRAKERRETHNQPKKPAAQAGKPKSEAKPTATDEIKKPVASKAAGMLAKMGWTAGSGLGAQGHGTTEALPVNAYREGVGLGADGGKLGDAAEIAEGRTVDNYASYVAGVQRKARERYNQLG</sequence>
<name>A0A0F7ZUG3_9HYPO</name>
<dbReference type="Proteomes" id="UP000054481">
    <property type="component" value="Unassembled WGS sequence"/>
</dbReference>
<dbReference type="GO" id="GO:0008270">
    <property type="term" value="F:zinc ion binding"/>
    <property type="evidence" value="ECO:0007669"/>
    <property type="project" value="UniProtKB-KW"/>
</dbReference>
<evidence type="ECO:0000256" key="6">
    <source>
        <dbReference type="ARBA" id="ARBA00022884"/>
    </source>
</evidence>
<gene>
    <name evidence="12" type="ORF">HIM_05722</name>
</gene>
<feature type="compositionally biased region" description="Basic and acidic residues" evidence="9">
    <location>
        <begin position="1"/>
        <end position="79"/>
    </location>
</feature>
<dbReference type="Pfam" id="PF01585">
    <property type="entry name" value="G-patch"/>
    <property type="match status" value="1"/>
</dbReference>
<keyword evidence="2" id="KW-0479">Metal-binding</keyword>
<dbReference type="SUPFAM" id="SSF54928">
    <property type="entry name" value="RNA-binding domain, RBD"/>
    <property type="match status" value="1"/>
</dbReference>
<evidence type="ECO:0000256" key="4">
    <source>
        <dbReference type="ARBA" id="ARBA00022771"/>
    </source>
</evidence>
<dbReference type="InterPro" id="IPR035979">
    <property type="entry name" value="RBD_domain_sf"/>
</dbReference>
<evidence type="ECO:0008006" key="14">
    <source>
        <dbReference type="Google" id="ProtNLM"/>
    </source>
</evidence>
<evidence type="ECO:0000256" key="9">
    <source>
        <dbReference type="SAM" id="MobiDB-lite"/>
    </source>
</evidence>